<name>A0A1X7A8I9_9RHOB</name>
<evidence type="ECO:0000256" key="1">
    <source>
        <dbReference type="SAM" id="MobiDB-lite"/>
    </source>
</evidence>
<feature type="region of interest" description="Disordered" evidence="1">
    <location>
        <begin position="167"/>
        <end position="192"/>
    </location>
</feature>
<dbReference type="EMBL" id="FWFP01000013">
    <property type="protein sequence ID" value="SLN73237.1"/>
    <property type="molecule type" value="Genomic_DNA"/>
</dbReference>
<dbReference type="RefSeq" id="WP_143534939.1">
    <property type="nucleotide sequence ID" value="NZ_FWFP01000013.1"/>
</dbReference>
<proteinExistence type="predicted"/>
<dbReference type="Proteomes" id="UP000193778">
    <property type="component" value="Unassembled WGS sequence"/>
</dbReference>
<feature type="compositionally biased region" description="Polar residues" evidence="1">
    <location>
        <begin position="175"/>
        <end position="192"/>
    </location>
</feature>
<evidence type="ECO:0000313" key="3">
    <source>
        <dbReference type="Proteomes" id="UP000193778"/>
    </source>
</evidence>
<gene>
    <name evidence="2" type="ORF">RUM8411_03874</name>
</gene>
<organism evidence="2 3">
    <name type="scientific">Ruegeria meonggei</name>
    <dbReference type="NCBI Taxonomy" id="1446476"/>
    <lineage>
        <taxon>Bacteria</taxon>
        <taxon>Pseudomonadati</taxon>
        <taxon>Pseudomonadota</taxon>
        <taxon>Alphaproteobacteria</taxon>
        <taxon>Rhodobacterales</taxon>
        <taxon>Roseobacteraceae</taxon>
        <taxon>Ruegeria</taxon>
    </lineage>
</organism>
<evidence type="ECO:0000313" key="2">
    <source>
        <dbReference type="EMBL" id="SLN73237.1"/>
    </source>
</evidence>
<keyword evidence="3" id="KW-1185">Reference proteome</keyword>
<sequence>MSSVCPATTIPATEIITTRNPSASRIVVGISVLLRPTLSRRQSPNKNNESQRAKDQRDFSESYVRHIRFSVRNIVKRYILSGCKTASRNKLPMHRVFRVIQKGLAVPLAEASVFIGEFLLVPPVDRGFAGARAMGRRIDGVPASGRVALYRLAPSTGMDALPKQIKHNDKKEQANQEYVHNNTKNQSDTSNE</sequence>
<accession>A0A1X7A8I9</accession>
<reference evidence="3" key="1">
    <citation type="submission" date="2017-03" db="EMBL/GenBank/DDBJ databases">
        <authorList>
            <person name="Rodrigo-Torres L."/>
            <person name="Arahal R.D."/>
            <person name="Lucena T."/>
        </authorList>
    </citation>
    <scope>NUCLEOTIDE SEQUENCE [LARGE SCALE GENOMIC DNA]</scope>
    <source>
        <strain evidence="3">CECT 8411</strain>
    </source>
</reference>
<dbReference type="AlphaFoldDB" id="A0A1X7A8I9"/>
<protein>
    <submittedName>
        <fullName evidence="2">Uncharacterized protein</fullName>
    </submittedName>
</protein>